<dbReference type="EMBL" id="QMDV01000001">
    <property type="protein sequence ID" value="RAU84062.1"/>
    <property type="molecule type" value="Genomic_DNA"/>
</dbReference>
<dbReference type="Pfam" id="PF13181">
    <property type="entry name" value="TPR_8"/>
    <property type="match status" value="1"/>
</dbReference>
<comment type="caution">
    <text evidence="5">The sequence shown here is derived from an EMBL/GenBank/DDBJ whole genome shotgun (WGS) entry which is preliminary data.</text>
</comment>
<proteinExistence type="predicted"/>
<dbReference type="SUPFAM" id="SSF56024">
    <property type="entry name" value="Phospholipase D/nuclease"/>
    <property type="match status" value="1"/>
</dbReference>
<dbReference type="InterPro" id="IPR011990">
    <property type="entry name" value="TPR-like_helical_dom_sf"/>
</dbReference>
<evidence type="ECO:0000256" key="1">
    <source>
        <dbReference type="ARBA" id="ARBA00022737"/>
    </source>
</evidence>
<dbReference type="PANTHER" id="PTHR44858:SF1">
    <property type="entry name" value="UDP-N-ACETYLGLUCOSAMINE--PEPTIDE N-ACETYLGLUCOSAMINYLTRANSFERASE SPINDLY-RELATED"/>
    <property type="match status" value="1"/>
</dbReference>
<name>A0A364RID2_9BACT</name>
<feature type="domain" description="PLD phosphodiesterase" evidence="4">
    <location>
        <begin position="85"/>
        <end position="112"/>
    </location>
</feature>
<protein>
    <recommendedName>
        <fullName evidence="4">PLD phosphodiesterase domain-containing protein</fullName>
    </recommendedName>
</protein>
<dbReference type="OrthoDB" id="9762009at2"/>
<keyword evidence="2 3" id="KW-0802">TPR repeat</keyword>
<dbReference type="SMART" id="SM00028">
    <property type="entry name" value="TPR"/>
    <property type="match status" value="3"/>
</dbReference>
<dbReference type="Gene3D" id="3.30.870.10">
    <property type="entry name" value="Endonuclease Chain A"/>
    <property type="match status" value="1"/>
</dbReference>
<dbReference type="Proteomes" id="UP000251692">
    <property type="component" value="Unassembled WGS sequence"/>
</dbReference>
<evidence type="ECO:0000256" key="2">
    <source>
        <dbReference type="ARBA" id="ARBA00022803"/>
    </source>
</evidence>
<evidence type="ECO:0000259" key="4">
    <source>
        <dbReference type="PROSITE" id="PS50035"/>
    </source>
</evidence>
<dbReference type="RefSeq" id="WP_112304252.1">
    <property type="nucleotide sequence ID" value="NZ_QMDV01000001.1"/>
</dbReference>
<dbReference type="Pfam" id="PF13091">
    <property type="entry name" value="PLDc_2"/>
    <property type="match status" value="1"/>
</dbReference>
<keyword evidence="6" id="KW-1185">Reference proteome</keyword>
<sequence>MKPEVHFVNIREVIIREIKRSEESIKIAMAWFTDKELFDALLERSKKKSIKIELILNNDAININSEIQFEHLFVYGGNVYFPTNEEKLMHNKFCIIDSKKVLNGSFNWTNKANYNNENLTIYDDVDFAAKFINEFESLKRASYSIEKLLDIEELQRFKEEEILTINELKKRAFNRRDIKNHTAALRDCIRIYEAEVSWVNYLEIAQCYIDLKKLYAAIQIYSEYLEGHQTDAKIFNLRGSIYLETDQLELAIFDFTQAISINNQEPEYYENRAKAYVKPFDFFSTNDTLNRMYPDYYHNGFKGVQNLYSYFYNLTYDNKIKPLEEKKLPWILNYPSWDTFESALAGFEGLGEQALNDYHAAIQLKSINTATLYEKIARLQGILSYSAEQQVIAYSNCIKYNPDNLHHYFWRGICYKIIKKYPEALLDFETVLSVNPNHSSCTSFYKQVKDLMEKEKEIKVEKSFWKSFFK</sequence>
<dbReference type="GO" id="GO:0003824">
    <property type="term" value="F:catalytic activity"/>
    <property type="evidence" value="ECO:0007669"/>
    <property type="project" value="InterPro"/>
</dbReference>
<feature type="repeat" description="TPR" evidence="3">
    <location>
        <begin position="405"/>
        <end position="438"/>
    </location>
</feature>
<keyword evidence="1" id="KW-0677">Repeat</keyword>
<dbReference type="InterPro" id="IPR050498">
    <property type="entry name" value="Ycf3"/>
</dbReference>
<dbReference type="PROSITE" id="PS50035">
    <property type="entry name" value="PLD"/>
    <property type="match status" value="1"/>
</dbReference>
<dbReference type="SUPFAM" id="SSF48452">
    <property type="entry name" value="TPR-like"/>
    <property type="match status" value="1"/>
</dbReference>
<dbReference type="PANTHER" id="PTHR44858">
    <property type="entry name" value="TETRATRICOPEPTIDE REPEAT PROTEIN 6"/>
    <property type="match status" value="1"/>
</dbReference>
<evidence type="ECO:0000256" key="3">
    <source>
        <dbReference type="PROSITE-ProRule" id="PRU00339"/>
    </source>
</evidence>
<reference evidence="5 6" key="2">
    <citation type="submission" date="2018-07" db="EMBL/GenBank/DDBJ databases">
        <title>Pontibacter sp. 2b14 genomic sequence and assembly.</title>
        <authorList>
            <person name="Du Z.-J."/>
        </authorList>
    </citation>
    <scope>NUCLEOTIDE SEQUENCE [LARGE SCALE GENOMIC DNA]</scope>
    <source>
        <strain evidence="5 6">2b14</strain>
    </source>
</reference>
<dbReference type="Gene3D" id="1.25.40.10">
    <property type="entry name" value="Tetratricopeptide repeat domain"/>
    <property type="match status" value="2"/>
</dbReference>
<dbReference type="InterPro" id="IPR019734">
    <property type="entry name" value="TPR_rpt"/>
</dbReference>
<dbReference type="PROSITE" id="PS50005">
    <property type="entry name" value="TPR"/>
    <property type="match status" value="2"/>
</dbReference>
<evidence type="ECO:0000313" key="5">
    <source>
        <dbReference type="EMBL" id="RAU84062.1"/>
    </source>
</evidence>
<accession>A0A364RID2</accession>
<evidence type="ECO:0000313" key="6">
    <source>
        <dbReference type="Proteomes" id="UP000251692"/>
    </source>
</evidence>
<feature type="repeat" description="TPR" evidence="3">
    <location>
        <begin position="232"/>
        <end position="265"/>
    </location>
</feature>
<dbReference type="GO" id="GO:0006793">
    <property type="term" value="P:phosphorus metabolic process"/>
    <property type="evidence" value="ECO:0007669"/>
    <property type="project" value="UniProtKB-ARBA"/>
</dbReference>
<gene>
    <name evidence="5" type="ORF">DP923_03145</name>
</gene>
<dbReference type="InterPro" id="IPR025202">
    <property type="entry name" value="PLD-like_dom"/>
</dbReference>
<reference evidence="5 6" key="1">
    <citation type="submission" date="2018-06" db="EMBL/GenBank/DDBJ databases">
        <authorList>
            <person name="Liu Z.-W."/>
        </authorList>
    </citation>
    <scope>NUCLEOTIDE SEQUENCE [LARGE SCALE GENOMIC DNA]</scope>
    <source>
        <strain evidence="5 6">2b14</strain>
    </source>
</reference>
<organism evidence="5 6">
    <name type="scientific">Pontibacter arcticus</name>
    <dbReference type="NCBI Taxonomy" id="2080288"/>
    <lineage>
        <taxon>Bacteria</taxon>
        <taxon>Pseudomonadati</taxon>
        <taxon>Bacteroidota</taxon>
        <taxon>Cytophagia</taxon>
        <taxon>Cytophagales</taxon>
        <taxon>Hymenobacteraceae</taxon>
        <taxon>Pontibacter</taxon>
    </lineage>
</organism>
<dbReference type="AlphaFoldDB" id="A0A364RID2"/>
<dbReference type="CDD" id="cd09174">
    <property type="entry name" value="PLDc_Nuc_like_unchar2"/>
    <property type="match status" value="1"/>
</dbReference>
<dbReference type="InterPro" id="IPR001736">
    <property type="entry name" value="PLipase_D/transphosphatidylase"/>
</dbReference>